<sequence length="334" mass="38512">MQTVQNINTQDFAVVYGKQNVRHILTDALTDLSWSSNRDEITQTMTARLRNAPPIQEAGMLMCFAKRSKHQLLNQMNQFFHGPIISWEKNEFTDEWEITAKELGWYLTKNDGTRPYLKGEAGAELQRYIQSTGVDFRCPNLGFSIDERYGTRPHSEIVLDVLQKAYEHTGYRFYIEYIRTDQSYFMVVTREGRNTRVPVFVREQMEASSIRKSIEDVYTVVTAQKWKDDKVVSSVTKKNDGAIKNIGRMGKIIEVEEGEDPAAIATYKLYELSNPRPTKKITVRHSDHTLSGLRAGWLVLIQEEKYKSKWVVVSADTTFKNGVYTVQLTLEGRE</sequence>
<accession>A0ABX8YDG6</accession>
<feature type="domain" description="YqbQ/XkdQ" evidence="1">
    <location>
        <begin position="33"/>
        <end position="331"/>
    </location>
</feature>
<keyword evidence="3" id="KW-1185">Reference proteome</keyword>
<name>A0ABX8YDG6_ANETH</name>
<evidence type="ECO:0000313" key="2">
    <source>
        <dbReference type="EMBL" id="QYY43400.1"/>
    </source>
</evidence>
<dbReference type="Proteomes" id="UP000826616">
    <property type="component" value="Chromosome"/>
</dbReference>
<evidence type="ECO:0000259" key="1">
    <source>
        <dbReference type="Pfam" id="PF24032"/>
    </source>
</evidence>
<dbReference type="InterPro" id="IPR056937">
    <property type="entry name" value="YqbQ/XkdQ"/>
</dbReference>
<gene>
    <name evidence="2" type="ORF">K3F53_03870</name>
</gene>
<dbReference type="RefSeq" id="WP_057899744.1">
    <property type="nucleotide sequence ID" value="NZ_CP080764.1"/>
</dbReference>
<dbReference type="EMBL" id="CP080764">
    <property type="protein sequence ID" value="QYY43400.1"/>
    <property type="molecule type" value="Genomic_DNA"/>
</dbReference>
<reference evidence="2 3" key="1">
    <citation type="submission" date="2021-08" db="EMBL/GenBank/DDBJ databases">
        <title>Complete genome sequence of the strain Aneurinibacillus thermoaerophilus CCM 8960.</title>
        <authorList>
            <person name="Musilova J."/>
            <person name="Kourilova X."/>
            <person name="Pernicova I."/>
            <person name="Bezdicek M."/>
            <person name="Lengerova M."/>
            <person name="Obruca S."/>
            <person name="Sedlar K."/>
        </authorList>
    </citation>
    <scope>NUCLEOTIDE SEQUENCE [LARGE SCALE GENOMIC DNA]</scope>
    <source>
        <strain evidence="2 3">CCM 8960</strain>
    </source>
</reference>
<evidence type="ECO:0000313" key="3">
    <source>
        <dbReference type="Proteomes" id="UP000826616"/>
    </source>
</evidence>
<dbReference type="GeneID" id="97140497"/>
<organism evidence="2 3">
    <name type="scientific">Aneurinibacillus thermoaerophilus</name>
    <dbReference type="NCBI Taxonomy" id="143495"/>
    <lineage>
        <taxon>Bacteria</taxon>
        <taxon>Bacillati</taxon>
        <taxon>Bacillota</taxon>
        <taxon>Bacilli</taxon>
        <taxon>Bacillales</taxon>
        <taxon>Paenibacillaceae</taxon>
        <taxon>Aneurinibacillus group</taxon>
        <taxon>Aneurinibacillus</taxon>
    </lineage>
</organism>
<dbReference type="Pfam" id="PF24032">
    <property type="entry name" value="YQBQ"/>
    <property type="match status" value="1"/>
</dbReference>
<proteinExistence type="predicted"/>
<protein>
    <recommendedName>
        <fullName evidence="1">YqbQ/XkdQ domain-containing protein</fullName>
    </recommendedName>
</protein>